<accession>A0A5J4Z3C1</accession>
<evidence type="ECO:0000313" key="4">
    <source>
        <dbReference type="Proteomes" id="UP000324585"/>
    </source>
</evidence>
<name>A0A5J4Z3C1_PORPP</name>
<dbReference type="SUPFAM" id="SSF51197">
    <property type="entry name" value="Clavaminate synthase-like"/>
    <property type="match status" value="1"/>
</dbReference>
<gene>
    <name evidence="3" type="ORF">FVE85_5333</name>
</gene>
<dbReference type="EMBL" id="VRMN01000001">
    <property type="protein sequence ID" value="KAA8497748.1"/>
    <property type="molecule type" value="Genomic_DNA"/>
</dbReference>
<dbReference type="Proteomes" id="UP000324585">
    <property type="component" value="Unassembled WGS sequence"/>
</dbReference>
<proteinExistence type="predicted"/>
<comment type="caution">
    <text evidence="3">The sequence shown here is derived from an EMBL/GenBank/DDBJ whole genome shotgun (WGS) entry which is preliminary data.</text>
</comment>
<feature type="region of interest" description="Disordered" evidence="1">
    <location>
        <begin position="318"/>
        <end position="350"/>
    </location>
</feature>
<feature type="chain" id="PRO_5023897163" evidence="2">
    <location>
        <begin position="25"/>
        <end position="529"/>
    </location>
</feature>
<keyword evidence="4" id="KW-1185">Reference proteome</keyword>
<evidence type="ECO:0000313" key="3">
    <source>
        <dbReference type="EMBL" id="KAA8497748.1"/>
    </source>
</evidence>
<protein>
    <submittedName>
        <fullName evidence="3">Uncharacterized protein</fullName>
    </submittedName>
</protein>
<dbReference type="Gene3D" id="2.60.120.650">
    <property type="entry name" value="Cupin"/>
    <property type="match status" value="1"/>
</dbReference>
<keyword evidence="2" id="KW-0732">Signal</keyword>
<organism evidence="3 4">
    <name type="scientific">Porphyridium purpureum</name>
    <name type="common">Red alga</name>
    <name type="synonym">Porphyridium cruentum</name>
    <dbReference type="NCBI Taxonomy" id="35688"/>
    <lineage>
        <taxon>Eukaryota</taxon>
        <taxon>Rhodophyta</taxon>
        <taxon>Bangiophyceae</taxon>
        <taxon>Porphyridiales</taxon>
        <taxon>Porphyridiaceae</taxon>
        <taxon>Porphyridium</taxon>
    </lineage>
</organism>
<evidence type="ECO:0000256" key="1">
    <source>
        <dbReference type="SAM" id="MobiDB-lite"/>
    </source>
</evidence>
<reference evidence="4" key="1">
    <citation type="journal article" date="2019" name="Nat. Commun.">
        <title>Expansion of phycobilisome linker gene families in mesophilic red algae.</title>
        <authorList>
            <person name="Lee J."/>
            <person name="Kim D."/>
            <person name="Bhattacharya D."/>
            <person name="Yoon H.S."/>
        </authorList>
    </citation>
    <scope>NUCLEOTIDE SEQUENCE [LARGE SCALE GENOMIC DNA]</scope>
    <source>
        <strain evidence="4">CCMP 1328</strain>
    </source>
</reference>
<sequence>MAICFILVVCVALASLTVHAPVWAQEDRVIQHLLGIGDATSGAANELRRQWWEEDFQTHPLVVQLGSRSGEERVRWMKKYRRFVPGDNLQQVLGKNRSAFERHAPIKYRQDVQLSMWEGLDRMVVIADENYLTGAGAEQEASAELQVPLEAIQSAFRQGKYELQVFRAEYRSAELAELCVQLEKLFGVPVSAEISFLPLDYATPILSSAADRFLVAFDGRFQLDLYKPVIELPSRHLEVPVRPATGEDEPPFLTVTLKEGDVVYVPRGWGVRATTRRTFGIFVDISVHVYESMVVDALTQMLEDIMMPLGQDFETYFDTGDNEASASDDDEASTPHLRRASHFPDARSRDSSRKVLEQAIRKSDPHLTWARLLDSVLRVTADVMPDLRVFTPRRPEMQALLGWNVKTRVAQVLRSICEAAEYAPLLEPILEVLAEVPPDSSGVFGGVHMVRFGLEMTNLPVLPEALASGFKIALKHFEKAADPELAYLRLQDIHETEFINKYLSKRVRDLEHFLKAHKEPIPNSVNDEL</sequence>
<feature type="signal peptide" evidence="2">
    <location>
        <begin position="1"/>
        <end position="24"/>
    </location>
</feature>
<evidence type="ECO:0000256" key="2">
    <source>
        <dbReference type="SAM" id="SignalP"/>
    </source>
</evidence>
<dbReference type="AlphaFoldDB" id="A0A5J4Z3C1"/>
<dbReference type="OrthoDB" id="425950at2759"/>